<dbReference type="EMBL" id="CP040428">
    <property type="protein sequence ID" value="QCT19706.1"/>
    <property type="molecule type" value="Genomic_DNA"/>
</dbReference>
<organism evidence="4 5">
    <name type="scientific">Jejubacter calystegiae</name>
    <dbReference type="NCBI Taxonomy" id="2579935"/>
    <lineage>
        <taxon>Bacteria</taxon>
        <taxon>Pseudomonadati</taxon>
        <taxon>Pseudomonadota</taxon>
        <taxon>Gammaproteobacteria</taxon>
        <taxon>Enterobacterales</taxon>
        <taxon>Enterobacteriaceae</taxon>
        <taxon>Jejubacter</taxon>
    </lineage>
</organism>
<keyword evidence="2" id="KW-0560">Oxidoreductase</keyword>
<dbReference type="GO" id="GO:0016491">
    <property type="term" value="F:oxidoreductase activity"/>
    <property type="evidence" value="ECO:0007669"/>
    <property type="project" value="UniProtKB-KW"/>
</dbReference>
<dbReference type="Proteomes" id="UP000302163">
    <property type="component" value="Chromosome"/>
</dbReference>
<dbReference type="GO" id="GO:0051287">
    <property type="term" value="F:NAD binding"/>
    <property type="evidence" value="ECO:0007669"/>
    <property type="project" value="InterPro"/>
</dbReference>
<gene>
    <name evidence="4" type="ORF">FEM41_08595</name>
</gene>
<dbReference type="GO" id="GO:0046872">
    <property type="term" value="F:metal ion binding"/>
    <property type="evidence" value="ECO:0007669"/>
    <property type="project" value="UniProtKB-KW"/>
</dbReference>
<dbReference type="SUPFAM" id="SSF53659">
    <property type="entry name" value="Isocitrate/Isopropylmalate dehydrogenase-like"/>
    <property type="match status" value="1"/>
</dbReference>
<dbReference type="RefSeq" id="WP_138095583.1">
    <property type="nucleotide sequence ID" value="NZ_CP040428.1"/>
</dbReference>
<evidence type="ECO:0000313" key="4">
    <source>
        <dbReference type="EMBL" id="QCT19706.1"/>
    </source>
</evidence>
<keyword evidence="1" id="KW-0479">Metal-binding</keyword>
<dbReference type="PANTHER" id="PTHR30004:SF3">
    <property type="entry name" value="4-HYDROXYTHREONINE-4-PHOSPHATE DEHYDROGENASE 2-RELATED"/>
    <property type="match status" value="1"/>
</dbReference>
<dbReference type="AlphaFoldDB" id="A0A4P8YIK3"/>
<sequence>MSLPVIAMVLGDPAGVGPELVAKVLARDELRRQAHFILIADRDELEKGMTIAGQRFPYRETQAPESETMQPGEALLVHHRGSHPAPFEYGVATEQSGVYILETLQQALALTQAGIAQAICFAPLNKQAMHLGGLPFNDELHWFAHQLNWPHFCCEVNVVDDVWAGRATSHIPFRDIVSNLSVQGVLDTIALMHNTLRQAGFAEPRIAVQALNPHGGENGLFGDEEQTIIRPAMAQAREKGIAVFGPYPGDTTWKAMEAQKLNAVVSMYHDQFATALKMLGFERGVTVQGGLPVPITTANHGTAYNIYGQNLATPSAFEQAVLLAIRMAQGSGSQPQGASAAIAEQQ</sequence>
<dbReference type="Pfam" id="PF04166">
    <property type="entry name" value="PdxA"/>
    <property type="match status" value="1"/>
</dbReference>
<reference evidence="4 5" key="1">
    <citation type="submission" date="2019-05" db="EMBL/GenBank/DDBJ databases">
        <title>Complete genome sequence of Izhakiella calystegiae KSNA2, an endophyte isolated from beach morning glory (Calystegia soldanella).</title>
        <authorList>
            <person name="Jiang L."/>
            <person name="Jeong J.C."/>
            <person name="Kim C.Y."/>
            <person name="Kim D.H."/>
            <person name="Kim S.W."/>
            <person name="Lee j."/>
        </authorList>
    </citation>
    <scope>NUCLEOTIDE SEQUENCE [LARGE SCALE GENOMIC DNA]</scope>
    <source>
        <strain evidence="4 5">KSNA2</strain>
    </source>
</reference>
<dbReference type="InterPro" id="IPR005255">
    <property type="entry name" value="PdxA_fam"/>
</dbReference>
<keyword evidence="5" id="KW-1185">Reference proteome</keyword>
<dbReference type="PANTHER" id="PTHR30004">
    <property type="entry name" value="4-HYDROXYTHREONINE-4-PHOSPHATE DEHYDROGENASE"/>
    <property type="match status" value="1"/>
</dbReference>
<dbReference type="KEGG" id="izh:FEM41_08595"/>
<evidence type="ECO:0000256" key="1">
    <source>
        <dbReference type="ARBA" id="ARBA00022723"/>
    </source>
</evidence>
<accession>A0A4P8YIK3</accession>
<evidence type="ECO:0000256" key="3">
    <source>
        <dbReference type="ARBA" id="ARBA00023027"/>
    </source>
</evidence>
<dbReference type="Gene3D" id="3.40.718.10">
    <property type="entry name" value="Isopropylmalate Dehydrogenase"/>
    <property type="match status" value="1"/>
</dbReference>
<keyword evidence="3" id="KW-0520">NAD</keyword>
<protein>
    <submittedName>
        <fullName evidence="4">4-hydroxythreonine-4-phosphate dehydrogenase PdxA</fullName>
    </submittedName>
</protein>
<proteinExistence type="predicted"/>
<dbReference type="OrthoDB" id="9801783at2"/>
<name>A0A4P8YIK3_9ENTR</name>
<evidence type="ECO:0000313" key="5">
    <source>
        <dbReference type="Proteomes" id="UP000302163"/>
    </source>
</evidence>
<evidence type="ECO:0000256" key="2">
    <source>
        <dbReference type="ARBA" id="ARBA00023002"/>
    </source>
</evidence>